<feature type="transmembrane region" description="Helical" evidence="12">
    <location>
        <begin position="163"/>
        <end position="182"/>
    </location>
</feature>
<keyword evidence="9" id="KW-0902">Two-component regulatory system</keyword>
<keyword evidence="10 12" id="KW-0472">Membrane</keyword>
<dbReference type="PANTHER" id="PTHR45436:SF1">
    <property type="entry name" value="SENSOR PROTEIN QSEC"/>
    <property type="match status" value="1"/>
</dbReference>
<evidence type="ECO:0000256" key="12">
    <source>
        <dbReference type="SAM" id="Phobius"/>
    </source>
</evidence>
<evidence type="ECO:0000256" key="2">
    <source>
        <dbReference type="ARBA" id="ARBA00004370"/>
    </source>
</evidence>
<feature type="region of interest" description="Disordered" evidence="11">
    <location>
        <begin position="390"/>
        <end position="411"/>
    </location>
</feature>
<name>A0A238KE53_9RHOB</name>
<evidence type="ECO:0000256" key="7">
    <source>
        <dbReference type="ARBA" id="ARBA00022777"/>
    </source>
</evidence>
<evidence type="ECO:0000256" key="8">
    <source>
        <dbReference type="ARBA" id="ARBA00022989"/>
    </source>
</evidence>
<evidence type="ECO:0000313" key="15">
    <source>
        <dbReference type="EMBL" id="SMX41070.1"/>
    </source>
</evidence>
<evidence type="ECO:0000259" key="14">
    <source>
        <dbReference type="PROSITE" id="PS50885"/>
    </source>
</evidence>
<dbReference type="SUPFAM" id="SSF55874">
    <property type="entry name" value="ATPase domain of HSP90 chaperone/DNA topoisomerase II/histidine kinase"/>
    <property type="match status" value="1"/>
</dbReference>
<evidence type="ECO:0000259" key="13">
    <source>
        <dbReference type="PROSITE" id="PS50109"/>
    </source>
</evidence>
<evidence type="ECO:0000256" key="9">
    <source>
        <dbReference type="ARBA" id="ARBA00023012"/>
    </source>
</evidence>
<dbReference type="PRINTS" id="PR00344">
    <property type="entry name" value="BCTRLSENSOR"/>
</dbReference>
<dbReference type="SUPFAM" id="SSF47384">
    <property type="entry name" value="Homodimeric domain of signal transducing histidine kinase"/>
    <property type="match status" value="1"/>
</dbReference>
<keyword evidence="8 12" id="KW-1133">Transmembrane helix</keyword>
<evidence type="ECO:0000256" key="6">
    <source>
        <dbReference type="ARBA" id="ARBA00022692"/>
    </source>
</evidence>
<comment type="subcellular location">
    <subcellularLocation>
        <location evidence="2">Membrane</location>
    </subcellularLocation>
</comment>
<dbReference type="InterPro" id="IPR003660">
    <property type="entry name" value="HAMP_dom"/>
</dbReference>
<dbReference type="Gene3D" id="3.30.565.10">
    <property type="entry name" value="Histidine kinase-like ATPase, C-terminal domain"/>
    <property type="match status" value="1"/>
</dbReference>
<protein>
    <recommendedName>
        <fullName evidence="3">histidine kinase</fullName>
        <ecNumber evidence="3">2.7.13.3</ecNumber>
    </recommendedName>
</protein>
<dbReference type="InterPro" id="IPR003661">
    <property type="entry name" value="HisK_dim/P_dom"/>
</dbReference>
<evidence type="ECO:0000256" key="4">
    <source>
        <dbReference type="ARBA" id="ARBA00022553"/>
    </source>
</evidence>
<dbReference type="AlphaFoldDB" id="A0A238KE53"/>
<dbReference type="InterPro" id="IPR004358">
    <property type="entry name" value="Sig_transdc_His_kin-like_C"/>
</dbReference>
<dbReference type="GO" id="GO:0000155">
    <property type="term" value="F:phosphorelay sensor kinase activity"/>
    <property type="evidence" value="ECO:0007669"/>
    <property type="project" value="InterPro"/>
</dbReference>
<dbReference type="GO" id="GO:0005886">
    <property type="term" value="C:plasma membrane"/>
    <property type="evidence" value="ECO:0007669"/>
    <property type="project" value="TreeGrafter"/>
</dbReference>
<dbReference type="Pfam" id="PF02518">
    <property type="entry name" value="HATPase_c"/>
    <property type="match status" value="1"/>
</dbReference>
<dbReference type="Gene3D" id="6.10.340.10">
    <property type="match status" value="1"/>
</dbReference>
<dbReference type="InterPro" id="IPR005467">
    <property type="entry name" value="His_kinase_dom"/>
</dbReference>
<evidence type="ECO:0000256" key="1">
    <source>
        <dbReference type="ARBA" id="ARBA00000085"/>
    </source>
</evidence>
<gene>
    <name evidence="15" type="primary">tcrY</name>
    <name evidence="15" type="ORF">MAA8898_02359</name>
</gene>
<reference evidence="15 16" key="1">
    <citation type="submission" date="2017-05" db="EMBL/GenBank/DDBJ databases">
        <authorList>
            <person name="Song R."/>
            <person name="Chenine A.L."/>
            <person name="Ruprecht R.M."/>
        </authorList>
    </citation>
    <scope>NUCLEOTIDE SEQUENCE [LARGE SCALE GENOMIC DNA]</scope>
    <source>
        <strain evidence="15 16">CECT 8898</strain>
    </source>
</reference>
<evidence type="ECO:0000256" key="5">
    <source>
        <dbReference type="ARBA" id="ARBA00022679"/>
    </source>
</evidence>
<feature type="domain" description="Histidine kinase" evidence="13">
    <location>
        <begin position="242"/>
        <end position="452"/>
    </location>
</feature>
<dbReference type="Pfam" id="PF08521">
    <property type="entry name" value="2CSK_N"/>
    <property type="match status" value="1"/>
</dbReference>
<dbReference type="EMBL" id="FXYF01000005">
    <property type="protein sequence ID" value="SMX41070.1"/>
    <property type="molecule type" value="Genomic_DNA"/>
</dbReference>
<dbReference type="InterPro" id="IPR013727">
    <property type="entry name" value="2CSK_N"/>
</dbReference>
<dbReference type="InterPro" id="IPR036097">
    <property type="entry name" value="HisK_dim/P_sf"/>
</dbReference>
<dbReference type="RefSeq" id="WP_094021176.1">
    <property type="nucleotide sequence ID" value="NZ_FXYF01000005.1"/>
</dbReference>
<evidence type="ECO:0000313" key="16">
    <source>
        <dbReference type="Proteomes" id="UP000207598"/>
    </source>
</evidence>
<keyword evidence="6 12" id="KW-0812">Transmembrane</keyword>
<dbReference type="Pfam" id="PF00512">
    <property type="entry name" value="HisKA"/>
    <property type="match status" value="1"/>
</dbReference>
<proteinExistence type="predicted"/>
<dbReference type="PANTHER" id="PTHR45436">
    <property type="entry name" value="SENSOR HISTIDINE KINASE YKOH"/>
    <property type="match status" value="1"/>
</dbReference>
<evidence type="ECO:0000256" key="3">
    <source>
        <dbReference type="ARBA" id="ARBA00012438"/>
    </source>
</evidence>
<keyword evidence="5 15" id="KW-0808">Transferase</keyword>
<evidence type="ECO:0000256" key="10">
    <source>
        <dbReference type="ARBA" id="ARBA00023136"/>
    </source>
</evidence>
<keyword evidence="7 15" id="KW-0418">Kinase</keyword>
<dbReference type="SMART" id="SM00388">
    <property type="entry name" value="HisKA"/>
    <property type="match status" value="1"/>
</dbReference>
<organism evidence="15 16">
    <name type="scientific">Maliponia aquimaris</name>
    <dbReference type="NCBI Taxonomy" id="1673631"/>
    <lineage>
        <taxon>Bacteria</taxon>
        <taxon>Pseudomonadati</taxon>
        <taxon>Pseudomonadota</taxon>
        <taxon>Alphaproteobacteria</taxon>
        <taxon>Rhodobacterales</taxon>
        <taxon>Paracoccaceae</taxon>
        <taxon>Maliponia</taxon>
    </lineage>
</organism>
<dbReference type="Gene3D" id="1.10.287.130">
    <property type="match status" value="1"/>
</dbReference>
<feature type="domain" description="HAMP" evidence="14">
    <location>
        <begin position="183"/>
        <end position="234"/>
    </location>
</feature>
<dbReference type="PROSITE" id="PS50109">
    <property type="entry name" value="HIS_KIN"/>
    <property type="match status" value="1"/>
</dbReference>
<dbReference type="PROSITE" id="PS50885">
    <property type="entry name" value="HAMP"/>
    <property type="match status" value="1"/>
</dbReference>
<dbReference type="OrthoDB" id="913606at2"/>
<dbReference type="InterPro" id="IPR050428">
    <property type="entry name" value="TCS_sensor_his_kinase"/>
</dbReference>
<dbReference type="EC" id="2.7.13.3" evidence="3"/>
<dbReference type="SMART" id="SM00387">
    <property type="entry name" value="HATPase_c"/>
    <property type="match status" value="1"/>
</dbReference>
<dbReference type="Proteomes" id="UP000207598">
    <property type="component" value="Unassembled WGS sequence"/>
</dbReference>
<keyword evidence="16" id="KW-1185">Reference proteome</keyword>
<sequence length="456" mass="49096">MALRPSFSLTARLGLALGVVFALGGLAVAFAAFAYGRAAAQQSFDRLLVGAANQIAESLSLRDGQVVADLPVSAFELLSLAPQDRIVYAIYDRQGALVTGYEGLDPRPGREAFFSAEFTDEPVRVAQVTRFFSERTYSGRVDVLIGQTLRARTQLARQITRNALIAAAVAGLAMAGLAFFAVRSALSPLRRIERDIAGRATDDLAPIDVATPREITSLVAALNRFMGRLDRQVAVMRNLIADSSHQLRTPIAALRAQAELAREERDPDRLRGLMERIHKRSQGLSRLTDQLLNHALVIHRADAVPLAPLDLRTVAIRAMEETDHALAGTGLRPMLDLPEDAAWCRGDALSLTEACKNLLNNALRHGKAPVTLAVVAGPVDVRLAVRDSGPGLPEAHWPDAGSRYSRDSGVSPESAGLGLSIVQSVATAHQGRLSFARSARGFEAALVLPRIRRPAE</sequence>
<keyword evidence="4" id="KW-0597">Phosphoprotein</keyword>
<comment type="catalytic activity">
    <reaction evidence="1">
        <text>ATP + protein L-histidine = ADP + protein N-phospho-L-histidine.</text>
        <dbReference type="EC" id="2.7.13.3"/>
    </reaction>
</comment>
<dbReference type="InterPro" id="IPR003594">
    <property type="entry name" value="HATPase_dom"/>
</dbReference>
<dbReference type="CDD" id="cd00082">
    <property type="entry name" value="HisKA"/>
    <property type="match status" value="1"/>
</dbReference>
<dbReference type="InterPro" id="IPR036890">
    <property type="entry name" value="HATPase_C_sf"/>
</dbReference>
<evidence type="ECO:0000256" key="11">
    <source>
        <dbReference type="SAM" id="MobiDB-lite"/>
    </source>
</evidence>
<accession>A0A238KE53</accession>